<comment type="caution">
    <text evidence="1">The sequence shown here is derived from an EMBL/GenBank/DDBJ whole genome shotgun (WGS) entry which is preliminary data.</text>
</comment>
<name>A0ABR0ARB8_9CRUS</name>
<dbReference type="EMBL" id="JAOYFB010000038">
    <property type="protein sequence ID" value="KAK4027668.1"/>
    <property type="molecule type" value="Genomic_DNA"/>
</dbReference>
<dbReference type="Proteomes" id="UP001234178">
    <property type="component" value="Unassembled WGS sequence"/>
</dbReference>
<gene>
    <name evidence="1" type="ORF">OUZ56_016715</name>
</gene>
<proteinExistence type="predicted"/>
<accession>A0ABR0ARB8</accession>
<organism evidence="1 2">
    <name type="scientific">Daphnia magna</name>
    <dbReference type="NCBI Taxonomy" id="35525"/>
    <lineage>
        <taxon>Eukaryota</taxon>
        <taxon>Metazoa</taxon>
        <taxon>Ecdysozoa</taxon>
        <taxon>Arthropoda</taxon>
        <taxon>Crustacea</taxon>
        <taxon>Branchiopoda</taxon>
        <taxon>Diplostraca</taxon>
        <taxon>Cladocera</taxon>
        <taxon>Anomopoda</taxon>
        <taxon>Daphniidae</taxon>
        <taxon>Daphnia</taxon>
    </lineage>
</organism>
<evidence type="ECO:0000313" key="1">
    <source>
        <dbReference type="EMBL" id="KAK4027668.1"/>
    </source>
</evidence>
<sequence length="60" mass="6930">MQEKKLHCGECAPENASRCAKKCIALCKKVHRAVGCHRWESPRNVSESNRDDRYLVGEWD</sequence>
<reference evidence="1 2" key="1">
    <citation type="journal article" date="2023" name="Nucleic Acids Res.">
        <title>The hologenome of Daphnia magna reveals possible DNA methylation and microbiome-mediated evolution of the host genome.</title>
        <authorList>
            <person name="Chaturvedi A."/>
            <person name="Li X."/>
            <person name="Dhandapani V."/>
            <person name="Marshall H."/>
            <person name="Kissane S."/>
            <person name="Cuenca-Cambronero M."/>
            <person name="Asole G."/>
            <person name="Calvet F."/>
            <person name="Ruiz-Romero M."/>
            <person name="Marangio P."/>
            <person name="Guigo R."/>
            <person name="Rago D."/>
            <person name="Mirbahai L."/>
            <person name="Eastwood N."/>
            <person name="Colbourne J.K."/>
            <person name="Zhou J."/>
            <person name="Mallon E."/>
            <person name="Orsini L."/>
        </authorList>
    </citation>
    <scope>NUCLEOTIDE SEQUENCE [LARGE SCALE GENOMIC DNA]</scope>
    <source>
        <strain evidence="1">LRV0_1</strain>
    </source>
</reference>
<protein>
    <submittedName>
        <fullName evidence="1">Uncharacterized protein</fullName>
    </submittedName>
</protein>
<keyword evidence="2" id="KW-1185">Reference proteome</keyword>
<evidence type="ECO:0000313" key="2">
    <source>
        <dbReference type="Proteomes" id="UP001234178"/>
    </source>
</evidence>